<dbReference type="EMBL" id="JPGY02000001">
    <property type="protein sequence ID" value="KRU14097.1"/>
    <property type="molecule type" value="Genomic_DNA"/>
</dbReference>
<accession>A0A0H3JBK5</accession>
<protein>
    <submittedName>
        <fullName evidence="1">Uncharacterized protein</fullName>
    </submittedName>
</protein>
<proteinExistence type="predicted"/>
<name>A0A0H3JBK5_CLOPA</name>
<reference evidence="1 4" key="1">
    <citation type="journal article" date="2015" name="Genome Announc.">
        <title>Complete Genome Sequence of the Nitrogen-Fixing and Solvent-Producing Clostridium pasteurianum DSM 525.</title>
        <authorList>
            <person name="Poehlein A."/>
            <person name="Grosse-Honebrink A."/>
            <person name="Zhang Y."/>
            <person name="Minton N.P."/>
            <person name="Daniel R."/>
        </authorList>
    </citation>
    <scope>NUCLEOTIDE SEQUENCE [LARGE SCALE GENOMIC DNA]</scope>
    <source>
        <strain evidence="1">DSM 525</strain>
        <strain evidence="4">DSM 525 / ATCC 6013</strain>
    </source>
</reference>
<evidence type="ECO:0000313" key="1">
    <source>
        <dbReference type="EMBL" id="AJA53878.1"/>
    </source>
</evidence>
<reference evidence="2 3" key="3">
    <citation type="journal article" name="Genome Announc.">
        <title>Improved Draft Genome Sequence of Clostridium pasteurianum Strain ATCC 6013 (DSM 525) Using a Hybrid Next-Generation Sequencing Approach.</title>
        <authorList>
            <person name="Pyne M.E."/>
            <person name="Utturkar S."/>
            <person name="Brown S.D."/>
            <person name="Moo-Young M."/>
            <person name="Chung D.A."/>
            <person name="Chou C.P."/>
        </authorList>
    </citation>
    <scope>NUCLEOTIDE SEQUENCE [LARGE SCALE GENOMIC DNA]</scope>
    <source>
        <strain evidence="2 3">ATCC 6013</strain>
    </source>
</reference>
<dbReference type="KEGG" id="cpae:CPAST_c38520"/>
<organism evidence="1 4">
    <name type="scientific">Clostridium pasteurianum DSM 525 = ATCC 6013</name>
    <dbReference type="NCBI Taxonomy" id="1262449"/>
    <lineage>
        <taxon>Bacteria</taxon>
        <taxon>Bacillati</taxon>
        <taxon>Bacillota</taxon>
        <taxon>Clostridia</taxon>
        <taxon>Eubacteriales</taxon>
        <taxon>Clostridiaceae</taxon>
        <taxon>Clostridium</taxon>
    </lineage>
</organism>
<reference evidence="2" key="2">
    <citation type="submission" date="2015-10" db="EMBL/GenBank/DDBJ databases">
        <title>Improved Draft Genome Sequence of Clostridium pasteurianum Strain ATCC 6013 (DSM 525) Using a Hybrid Next-Generation Sequencing Approach.</title>
        <authorList>
            <person name="Pyne M.E."/>
            <person name="Utturkar S.M."/>
            <person name="Brown S.D."/>
            <person name="Moo-Young M."/>
            <person name="Chung D.A."/>
            <person name="Chou P.C."/>
        </authorList>
    </citation>
    <scope>NUCLEOTIDE SEQUENCE</scope>
    <source>
        <strain evidence="2">ATCC 6013</strain>
    </source>
</reference>
<evidence type="ECO:0000313" key="3">
    <source>
        <dbReference type="Proteomes" id="UP000028042"/>
    </source>
</evidence>
<gene>
    <name evidence="1" type="ORF">CLPA_c38520</name>
    <name evidence="2" type="ORF">CP6013_03353</name>
</gene>
<dbReference type="EMBL" id="CP009268">
    <property type="protein sequence ID" value="AJA53878.1"/>
    <property type="molecule type" value="Genomic_DNA"/>
</dbReference>
<dbReference type="PATRIC" id="fig|1262449.7.peg.3885"/>
<dbReference type="Proteomes" id="UP000028042">
    <property type="component" value="Unassembled WGS sequence"/>
</dbReference>
<evidence type="ECO:0000313" key="4">
    <source>
        <dbReference type="Proteomes" id="UP000030905"/>
    </source>
</evidence>
<dbReference type="AlphaFoldDB" id="A0A0H3JBK5"/>
<sequence length="32" mass="3842">MEDIIIKTYDLCKTSLSIIIFMRQQEACYEIE</sequence>
<keyword evidence="4" id="KW-1185">Reference proteome</keyword>
<dbReference type="KEGG" id="cpat:CLPA_c38520"/>
<dbReference type="Proteomes" id="UP000030905">
    <property type="component" value="Chromosome"/>
</dbReference>
<evidence type="ECO:0000313" key="2">
    <source>
        <dbReference type="EMBL" id="KRU14097.1"/>
    </source>
</evidence>